<evidence type="ECO:0000313" key="3">
    <source>
        <dbReference type="EMBL" id="EFJ02799.1"/>
    </source>
</evidence>
<accession>D8PLM5</accession>
<dbReference type="RefSeq" id="XP_003037648.1">
    <property type="nucleotide sequence ID" value="XM_003037602.1"/>
</dbReference>
<reference evidence="2 4" key="1">
    <citation type="journal article" date="2010" name="Nat. Biotechnol.">
        <title>Genome sequence of the model mushroom Schizophyllum commune.</title>
        <authorList>
            <person name="Ohm R.A."/>
            <person name="de Jong J.F."/>
            <person name="Lugones L.G."/>
            <person name="Aerts A."/>
            <person name="Kothe E."/>
            <person name="Stajich J.E."/>
            <person name="de Vries R.P."/>
            <person name="Record E."/>
            <person name="Levasseur A."/>
            <person name="Baker S.E."/>
            <person name="Bartholomew K.A."/>
            <person name="Coutinho P.M."/>
            <person name="Erdmann S."/>
            <person name="Fowler T.J."/>
            <person name="Gathman A.C."/>
            <person name="Lombard V."/>
            <person name="Henrissat B."/>
            <person name="Knabe N."/>
            <person name="Kuees U."/>
            <person name="Lilly W.W."/>
            <person name="Lindquist E."/>
            <person name="Lucas S."/>
            <person name="Magnuson J.K."/>
            <person name="Piumi F."/>
            <person name="Raudaskoski M."/>
            <person name="Salamov A."/>
            <person name="Schmutz J."/>
            <person name="Schwarze F.W.M.R."/>
            <person name="vanKuyk P.A."/>
            <person name="Horton J.S."/>
            <person name="Grigoriev I.V."/>
            <person name="Woesten H.A.B."/>
        </authorList>
    </citation>
    <scope>NUCLEOTIDE SEQUENCE [LARGE SCALE GENOMIC DNA]</scope>
    <source>
        <strain evidence="2">H4-8</strain>
        <strain evidence="4">H4-8 / FGSC 9210</strain>
    </source>
</reference>
<gene>
    <name evidence="2" type="ORF">SCHCODRAFT_104649</name>
    <name evidence="3" type="ORF">SCHCODRAFT_104742</name>
</gene>
<dbReference type="VEuPathDB" id="FungiDB:SCHCODRAFT_02490274"/>
<sequence length="153" mass="16918">MQVLAGPGLADASSRTVSKSRAELSAPRHPPSTVFVCRCYDPFRVTYDVFETTYGFLRTMFDVLRTTKIPLDALHSPPSRCTRDTSGSSPRSNRSSSGGRGDSRLRFANVVLRVADNALRDVEVARHPQHPPANSRRNASPTIPLIRRARIKS</sequence>
<keyword evidence="4" id="KW-1185">Reference proteome</keyword>
<feature type="region of interest" description="Disordered" evidence="1">
    <location>
        <begin position="125"/>
        <end position="144"/>
    </location>
</feature>
<dbReference type="GeneID" id="9595012"/>
<dbReference type="VEuPathDB" id="FungiDB:SCHCODRAFT_02486818"/>
<dbReference type="GeneID" id="9595135"/>
<evidence type="ECO:0000313" key="4">
    <source>
        <dbReference type="Proteomes" id="UP000007431"/>
    </source>
</evidence>
<feature type="non-terminal residue" evidence="2">
    <location>
        <position position="153"/>
    </location>
</feature>
<dbReference type="HOGENOM" id="CLU_1714353_0_0_1"/>
<feature type="compositionally biased region" description="Low complexity" evidence="1">
    <location>
        <begin position="86"/>
        <end position="97"/>
    </location>
</feature>
<feature type="region of interest" description="Disordered" evidence="1">
    <location>
        <begin position="72"/>
        <end position="102"/>
    </location>
</feature>
<evidence type="ECO:0000313" key="2">
    <source>
        <dbReference type="EMBL" id="EFJ02746.1"/>
    </source>
</evidence>
<dbReference type="Proteomes" id="UP000007431">
    <property type="component" value="Unassembled WGS sequence"/>
</dbReference>
<organism evidence="4">
    <name type="scientific">Schizophyllum commune (strain H4-8 / FGSC 9210)</name>
    <name type="common">Split gill fungus</name>
    <dbReference type="NCBI Taxonomy" id="578458"/>
    <lineage>
        <taxon>Eukaryota</taxon>
        <taxon>Fungi</taxon>
        <taxon>Dikarya</taxon>
        <taxon>Basidiomycota</taxon>
        <taxon>Agaricomycotina</taxon>
        <taxon>Agaricomycetes</taxon>
        <taxon>Agaricomycetidae</taxon>
        <taxon>Agaricales</taxon>
        <taxon>Schizophyllaceae</taxon>
        <taxon>Schizophyllum</taxon>
    </lineage>
</organism>
<name>D8PLM5_SCHCM</name>
<dbReference type="KEGG" id="scm:SCHCO_02490274"/>
<evidence type="ECO:0000256" key="1">
    <source>
        <dbReference type="SAM" id="MobiDB-lite"/>
    </source>
</evidence>
<dbReference type="AlphaFoldDB" id="D8PLM5"/>
<dbReference type="EMBL" id="GL377302">
    <property type="protein sequence ID" value="EFJ02799.1"/>
    <property type="molecule type" value="Genomic_DNA"/>
</dbReference>
<proteinExistence type="predicted"/>
<dbReference type="RefSeq" id="XP_003037701.1">
    <property type="nucleotide sequence ID" value="XM_003037655.1"/>
</dbReference>
<feature type="region of interest" description="Disordered" evidence="1">
    <location>
        <begin position="1"/>
        <end position="29"/>
    </location>
</feature>
<dbReference type="KEGG" id="scm:SCHCO_02486818"/>
<protein>
    <submittedName>
        <fullName evidence="2">Uncharacterized protein</fullName>
    </submittedName>
</protein>
<dbReference type="EMBL" id="GL377302">
    <property type="protein sequence ID" value="EFJ02746.1"/>
    <property type="molecule type" value="Genomic_DNA"/>
</dbReference>